<dbReference type="STRING" id="52442.SAMN05421880_12114"/>
<sequence length="63" mass="7109">MTHNTAPSNSQPVSQNIEQEILWVINGIQYGLVEILIHAGQVVKIESREKIRVSPADYTHKVK</sequence>
<keyword evidence="2" id="KW-1185">Reference proteome</keyword>
<gene>
    <name evidence="1" type="ORF">SAMN05421880_12114</name>
</gene>
<name>A0A1I4RVQ3_9PROT</name>
<reference evidence="1 2" key="1">
    <citation type="submission" date="2016-10" db="EMBL/GenBank/DDBJ databases">
        <authorList>
            <person name="de Groot N.N."/>
        </authorList>
    </citation>
    <scope>NUCLEOTIDE SEQUENCE [LARGE SCALE GENOMIC DNA]</scope>
    <source>
        <strain evidence="1 2">Nm146</strain>
    </source>
</reference>
<evidence type="ECO:0008006" key="3">
    <source>
        <dbReference type="Google" id="ProtNLM"/>
    </source>
</evidence>
<evidence type="ECO:0000313" key="2">
    <source>
        <dbReference type="Proteomes" id="UP000199561"/>
    </source>
</evidence>
<protein>
    <recommendedName>
        <fullName evidence="3">DUF2292 domain-containing protein</fullName>
    </recommendedName>
</protein>
<dbReference type="AlphaFoldDB" id="A0A1I4RVQ3"/>
<dbReference type="EMBL" id="FOUF01000021">
    <property type="protein sequence ID" value="SFM56338.1"/>
    <property type="molecule type" value="Genomic_DNA"/>
</dbReference>
<accession>A0A1I4RVQ3</accession>
<organism evidence="1 2">
    <name type="scientific">Nitrosomonas nitrosa</name>
    <dbReference type="NCBI Taxonomy" id="52442"/>
    <lineage>
        <taxon>Bacteria</taxon>
        <taxon>Pseudomonadati</taxon>
        <taxon>Pseudomonadota</taxon>
        <taxon>Betaproteobacteria</taxon>
        <taxon>Nitrosomonadales</taxon>
        <taxon>Nitrosomonadaceae</taxon>
        <taxon>Nitrosomonas</taxon>
    </lineage>
</organism>
<dbReference type="Proteomes" id="UP000199561">
    <property type="component" value="Unassembled WGS sequence"/>
</dbReference>
<dbReference type="Pfam" id="PF10055">
    <property type="entry name" value="DUF2292"/>
    <property type="match status" value="1"/>
</dbReference>
<dbReference type="RefSeq" id="WP_090670165.1">
    <property type="nucleotide sequence ID" value="NZ_FOUF01000021.1"/>
</dbReference>
<dbReference type="InterPro" id="IPR018743">
    <property type="entry name" value="DUF2292"/>
</dbReference>
<evidence type="ECO:0000313" key="1">
    <source>
        <dbReference type="EMBL" id="SFM56338.1"/>
    </source>
</evidence>
<proteinExistence type="predicted"/>